<evidence type="ECO:0000313" key="7">
    <source>
        <dbReference type="EMBL" id="RGJ97034.1"/>
    </source>
</evidence>
<reference evidence="5 12" key="3">
    <citation type="journal article" date="2019" name="Nat. Med.">
        <title>A library of human gut bacterial isolates paired with longitudinal multiomics data enables mechanistic microbiome research.</title>
        <authorList>
            <person name="Poyet M."/>
            <person name="Groussin M."/>
            <person name="Gibbons S.M."/>
            <person name="Avila-Pacheco J."/>
            <person name="Jiang X."/>
            <person name="Kearney S.M."/>
            <person name="Perrotta A.R."/>
            <person name="Berdy B."/>
            <person name="Zhao S."/>
            <person name="Lieberman T.D."/>
            <person name="Swanson P.K."/>
            <person name="Smith M."/>
            <person name="Roesemann S."/>
            <person name="Alexander J.E."/>
            <person name="Rich S.A."/>
            <person name="Livny J."/>
            <person name="Vlamakis H."/>
            <person name="Clish C."/>
            <person name="Bullock K."/>
            <person name="Deik A."/>
            <person name="Scott J."/>
            <person name="Pierce K.A."/>
            <person name="Xavier R.J."/>
            <person name="Alm E.J."/>
        </authorList>
    </citation>
    <scope>NUCLEOTIDE SEQUENCE [LARGE SCALE GENOMIC DNA]</scope>
    <source>
        <strain evidence="5 12">BIOML-A11</strain>
    </source>
</reference>
<dbReference type="EMBL" id="QSPV01000001">
    <property type="protein sequence ID" value="RGJ97034.1"/>
    <property type="molecule type" value="Genomic_DNA"/>
</dbReference>
<dbReference type="RefSeq" id="WP_005836121.1">
    <property type="nucleotide sequence ID" value="NZ_CACRTC010000024.1"/>
</dbReference>
<dbReference type="Proteomes" id="UP000260844">
    <property type="component" value="Unassembled WGS sequence"/>
</dbReference>
<dbReference type="AlphaFoldDB" id="A0A139JUJ5"/>
<dbReference type="GeneID" id="29794772"/>
<proteinExistence type="predicted"/>
<dbReference type="GO" id="GO:0103011">
    <property type="term" value="F:mannosylfructose-phosphate synthase activity"/>
    <property type="evidence" value="ECO:0007669"/>
    <property type="project" value="UniProtKB-EC"/>
</dbReference>
<keyword evidence="4" id="KW-0328">Glycosyltransferase</keyword>
<dbReference type="Gene3D" id="3.40.50.2000">
    <property type="entry name" value="Glycogen Phosphorylase B"/>
    <property type="match status" value="2"/>
</dbReference>
<evidence type="ECO:0000313" key="5">
    <source>
        <dbReference type="EMBL" id="KAB4211488.1"/>
    </source>
</evidence>
<evidence type="ECO:0000259" key="2">
    <source>
        <dbReference type="Pfam" id="PF00534"/>
    </source>
</evidence>
<dbReference type="Proteomes" id="UP000095614">
    <property type="component" value="Unassembled WGS sequence"/>
</dbReference>
<evidence type="ECO:0000259" key="3">
    <source>
        <dbReference type="Pfam" id="PF13439"/>
    </source>
</evidence>
<dbReference type="PANTHER" id="PTHR46401">
    <property type="entry name" value="GLYCOSYLTRANSFERASE WBBK-RELATED"/>
    <property type="match status" value="1"/>
</dbReference>
<evidence type="ECO:0000313" key="8">
    <source>
        <dbReference type="EMBL" id="RHH33637.1"/>
    </source>
</evidence>
<reference evidence="10 11" key="2">
    <citation type="submission" date="2018-08" db="EMBL/GenBank/DDBJ databases">
        <title>A genome reference for cultivated species of the human gut microbiota.</title>
        <authorList>
            <person name="Zou Y."/>
            <person name="Xue W."/>
            <person name="Luo G."/>
        </authorList>
    </citation>
    <scope>NUCLEOTIDE SEQUENCE [LARGE SCALE GENOMIC DNA]</scope>
    <source>
        <strain evidence="8 11">AM18-14LB</strain>
        <strain evidence="7 10">TM04-30</strain>
    </source>
</reference>
<dbReference type="PANTHER" id="PTHR46401:SF2">
    <property type="entry name" value="GLYCOSYLTRANSFERASE WBBK-RELATED"/>
    <property type="match status" value="1"/>
</dbReference>
<evidence type="ECO:0000256" key="1">
    <source>
        <dbReference type="ARBA" id="ARBA00022679"/>
    </source>
</evidence>
<name>A0A139JUJ5_BACUN</name>
<evidence type="ECO:0000313" key="9">
    <source>
        <dbReference type="Proteomes" id="UP000095614"/>
    </source>
</evidence>
<evidence type="ECO:0000313" key="4">
    <source>
        <dbReference type="EMBL" id="CUP24645.1"/>
    </source>
</evidence>
<dbReference type="InterPro" id="IPR028098">
    <property type="entry name" value="Glyco_trans_4-like_N"/>
</dbReference>
<dbReference type="Proteomes" id="UP000466952">
    <property type="component" value="Unassembled WGS sequence"/>
</dbReference>
<dbReference type="GO" id="GO:0009103">
    <property type="term" value="P:lipopolysaccharide biosynthetic process"/>
    <property type="evidence" value="ECO:0007669"/>
    <property type="project" value="TreeGrafter"/>
</dbReference>
<evidence type="ECO:0000313" key="6">
    <source>
        <dbReference type="EMBL" id="MDC1856659.1"/>
    </source>
</evidence>
<evidence type="ECO:0000313" key="10">
    <source>
        <dbReference type="Proteomes" id="UP000260844"/>
    </source>
</evidence>
<dbReference type="OrthoDB" id="9801609at2"/>
<dbReference type="EMBL" id="CZAF01000008">
    <property type="protein sequence ID" value="CUP24645.1"/>
    <property type="molecule type" value="Genomic_DNA"/>
</dbReference>
<keyword evidence="1 4" id="KW-0808">Transferase</keyword>
<sequence length="366" mass="42642">MDEILIKACGVTYRKGQYITGVGRSTLELMKALSKINNLPFKLYYYTTGLRANNMDRTDIDFQYFKIPFPDKIIHITELDVLYRKYILRPNLVHIPHNYDDSYKEENLLLTIHDVWGYKNITNKKEKKKWERAVYNASCIVTCSQYSKSMIEETFNLPCSKVVSIPWGISSDFNKVSPAILSECKTRLNLPSRYFLSVSCSHPRKNIETLIKAFIQFNSKKREHKLVLVWSNPPKSILNLCQKNIENSDIIFLKYISDKDLVSVYNGATATFFPTRYEGFGFPILESFACNTPVVTCRNTSLPEVGGNIALYTDEDGVDEMSYYMELFENENFDLHLFREQAKNYIKRFSWENTALQYVELYKSLL</sequence>
<dbReference type="SUPFAM" id="SSF53756">
    <property type="entry name" value="UDP-Glycosyltransferase/glycogen phosphorylase"/>
    <property type="match status" value="1"/>
</dbReference>
<reference evidence="4 9" key="1">
    <citation type="submission" date="2015-09" db="EMBL/GenBank/DDBJ databases">
        <authorList>
            <consortium name="Pathogen Informatics"/>
        </authorList>
    </citation>
    <scope>NUCLEOTIDE SEQUENCE [LARGE SCALE GENOMIC DNA]</scope>
    <source>
        <strain evidence="4 9">2789STDY5834847</strain>
    </source>
</reference>
<dbReference type="EC" id="2.4.1.246" evidence="4"/>
<feature type="domain" description="Glycosyl transferase family 1" evidence="2">
    <location>
        <begin position="187"/>
        <end position="332"/>
    </location>
</feature>
<accession>A0A139JUJ5</accession>
<dbReference type="Pfam" id="PF13439">
    <property type="entry name" value="Glyco_transf_4"/>
    <property type="match status" value="1"/>
</dbReference>
<protein>
    <submittedName>
        <fullName evidence="4 6">Glycosyltransferase</fullName>
        <ecNumber evidence="4">2.4.1.246</ecNumber>
    </submittedName>
    <submittedName>
        <fullName evidence="5">Glycosyltransferase family 4 protein</fullName>
    </submittedName>
</protein>
<dbReference type="Pfam" id="PF00534">
    <property type="entry name" value="Glycos_transf_1"/>
    <property type="match status" value="1"/>
</dbReference>
<dbReference type="EMBL" id="WCTR01000009">
    <property type="protein sequence ID" value="KAB4211488.1"/>
    <property type="molecule type" value="Genomic_DNA"/>
</dbReference>
<dbReference type="Proteomes" id="UP001214113">
    <property type="component" value="Unassembled WGS sequence"/>
</dbReference>
<dbReference type="CDD" id="cd03809">
    <property type="entry name" value="GT4_MtfB-like"/>
    <property type="match status" value="1"/>
</dbReference>
<dbReference type="PATRIC" id="fig|820.27.peg.4058"/>
<feature type="domain" description="Glycosyltransferase subfamily 4-like N-terminal" evidence="3">
    <location>
        <begin position="20"/>
        <end position="172"/>
    </location>
</feature>
<dbReference type="EMBL" id="QRJL01000002">
    <property type="protein sequence ID" value="RHH33637.1"/>
    <property type="molecule type" value="Genomic_DNA"/>
</dbReference>
<dbReference type="InterPro" id="IPR001296">
    <property type="entry name" value="Glyco_trans_1"/>
</dbReference>
<gene>
    <name evidence="4" type="primary">mfpsA</name>
    <name evidence="8" type="ORF">DW216_05675</name>
    <name evidence="7" type="ORF">DXD40_01095</name>
    <name evidence="4" type="ORF">ERS852462_03071</name>
    <name evidence="5" type="ORF">GAP55_13220</name>
    <name evidence="6" type="ORF">POZ22_18005</name>
</gene>
<dbReference type="Proteomes" id="UP000283766">
    <property type="component" value="Unassembled WGS sequence"/>
</dbReference>
<organism evidence="4 9">
    <name type="scientific">Bacteroides uniformis</name>
    <dbReference type="NCBI Taxonomy" id="820"/>
    <lineage>
        <taxon>Bacteria</taxon>
        <taxon>Pseudomonadati</taxon>
        <taxon>Bacteroidota</taxon>
        <taxon>Bacteroidia</taxon>
        <taxon>Bacteroidales</taxon>
        <taxon>Bacteroidaceae</taxon>
        <taxon>Bacteroides</taxon>
    </lineage>
</organism>
<reference evidence="6" key="4">
    <citation type="submission" date="2022-10" db="EMBL/GenBank/DDBJ databases">
        <title>Human gut microbiome strain richness.</title>
        <authorList>
            <person name="Chen-Liaw A."/>
        </authorList>
    </citation>
    <scope>NUCLEOTIDE SEQUENCE</scope>
    <source>
        <strain evidence="6">BSD2780061687st1_G10_BSD2780061687b_171204</strain>
    </source>
</reference>
<evidence type="ECO:0000313" key="11">
    <source>
        <dbReference type="Proteomes" id="UP000283766"/>
    </source>
</evidence>
<evidence type="ECO:0000313" key="12">
    <source>
        <dbReference type="Proteomes" id="UP000466952"/>
    </source>
</evidence>
<dbReference type="EMBL" id="JAQNSB010000033">
    <property type="protein sequence ID" value="MDC1856659.1"/>
    <property type="molecule type" value="Genomic_DNA"/>
</dbReference>